<feature type="compositionally biased region" description="Polar residues" evidence="9">
    <location>
        <begin position="40"/>
        <end position="53"/>
    </location>
</feature>
<feature type="transmembrane region" description="Helical" evidence="8">
    <location>
        <begin position="303"/>
        <end position="324"/>
    </location>
</feature>
<evidence type="ECO:0000256" key="7">
    <source>
        <dbReference type="ARBA" id="ARBA00023136"/>
    </source>
</evidence>
<protein>
    <recommendedName>
        <fullName evidence="8">Mannosyltransferase</fullName>
        <ecNumber evidence="8">2.4.1.-</ecNumber>
    </recommendedName>
</protein>
<dbReference type="OrthoDB" id="416834at2759"/>
<comment type="caution">
    <text evidence="10">The sequence shown here is derived from an EMBL/GenBank/DDBJ whole genome shotgun (WGS) entry which is preliminary data.</text>
</comment>
<feature type="compositionally biased region" description="Polar residues" evidence="9">
    <location>
        <begin position="22"/>
        <end position="31"/>
    </location>
</feature>
<dbReference type="EMBL" id="RXIC02000026">
    <property type="protein sequence ID" value="KAB1204157.1"/>
    <property type="molecule type" value="Genomic_DNA"/>
</dbReference>
<dbReference type="Proteomes" id="UP000516437">
    <property type="component" value="Chromosome 8"/>
</dbReference>
<gene>
    <name evidence="10" type="ORF">CJ030_MR8G004054</name>
</gene>
<evidence type="ECO:0000256" key="3">
    <source>
        <dbReference type="ARBA" id="ARBA00022679"/>
    </source>
</evidence>
<feature type="transmembrane region" description="Helical" evidence="8">
    <location>
        <begin position="485"/>
        <end position="504"/>
    </location>
</feature>
<dbReference type="GO" id="GO:0000026">
    <property type="term" value="F:alpha-1,2-mannosyltransferase activity"/>
    <property type="evidence" value="ECO:0007669"/>
    <property type="project" value="TreeGrafter"/>
</dbReference>
<dbReference type="AlphaFoldDB" id="A0A6A1UWV2"/>
<dbReference type="GO" id="GO:0005789">
    <property type="term" value="C:endoplasmic reticulum membrane"/>
    <property type="evidence" value="ECO:0007669"/>
    <property type="project" value="UniProtKB-SubCell"/>
</dbReference>
<keyword evidence="4 8" id="KW-0812">Transmembrane</keyword>
<dbReference type="EC" id="2.4.1.-" evidence="8"/>
<comment type="subcellular location">
    <subcellularLocation>
        <location evidence="1 8">Endoplasmic reticulum membrane</location>
        <topology evidence="1 8">Multi-pass membrane protein</topology>
    </subcellularLocation>
</comment>
<dbReference type="PANTHER" id="PTHR22760:SF4">
    <property type="entry name" value="GPI MANNOSYLTRANSFERASE 3"/>
    <property type="match status" value="1"/>
</dbReference>
<keyword evidence="3 10" id="KW-0808">Transferase</keyword>
<evidence type="ECO:0000256" key="4">
    <source>
        <dbReference type="ARBA" id="ARBA00022692"/>
    </source>
</evidence>
<comment type="similarity">
    <text evidence="8">Belongs to the glycosyltransferase 22 family.</text>
</comment>
<evidence type="ECO:0000313" key="10">
    <source>
        <dbReference type="EMBL" id="KAB1204157.1"/>
    </source>
</evidence>
<evidence type="ECO:0000256" key="8">
    <source>
        <dbReference type="RuleBase" id="RU363075"/>
    </source>
</evidence>
<accession>A0A6A1UWV2</accession>
<feature type="region of interest" description="Disordered" evidence="9">
    <location>
        <begin position="1"/>
        <end position="53"/>
    </location>
</feature>
<proteinExistence type="inferred from homology"/>
<dbReference type="GO" id="GO:0006506">
    <property type="term" value="P:GPI anchor biosynthetic process"/>
    <property type="evidence" value="ECO:0007669"/>
    <property type="project" value="TreeGrafter"/>
</dbReference>
<keyword evidence="2 8" id="KW-0328">Glycosyltransferase</keyword>
<feature type="region of interest" description="Disordered" evidence="9">
    <location>
        <begin position="124"/>
        <end position="153"/>
    </location>
</feature>
<evidence type="ECO:0000256" key="2">
    <source>
        <dbReference type="ARBA" id="ARBA00022676"/>
    </source>
</evidence>
<dbReference type="PANTHER" id="PTHR22760">
    <property type="entry name" value="GLYCOSYLTRANSFERASE"/>
    <property type="match status" value="1"/>
</dbReference>
<dbReference type="InterPro" id="IPR005599">
    <property type="entry name" value="GPI_mannosylTrfase"/>
</dbReference>
<evidence type="ECO:0000256" key="1">
    <source>
        <dbReference type="ARBA" id="ARBA00004477"/>
    </source>
</evidence>
<evidence type="ECO:0000256" key="6">
    <source>
        <dbReference type="ARBA" id="ARBA00022989"/>
    </source>
</evidence>
<keyword evidence="6 8" id="KW-1133">Transmembrane helix</keyword>
<feature type="transmembrane region" description="Helical" evidence="8">
    <location>
        <begin position="391"/>
        <end position="413"/>
    </location>
</feature>
<feature type="transmembrane region" description="Helical" evidence="8">
    <location>
        <begin position="336"/>
        <end position="354"/>
    </location>
</feature>
<organism evidence="10 11">
    <name type="scientific">Morella rubra</name>
    <name type="common">Chinese bayberry</name>
    <dbReference type="NCBI Taxonomy" id="262757"/>
    <lineage>
        <taxon>Eukaryota</taxon>
        <taxon>Viridiplantae</taxon>
        <taxon>Streptophyta</taxon>
        <taxon>Embryophyta</taxon>
        <taxon>Tracheophyta</taxon>
        <taxon>Spermatophyta</taxon>
        <taxon>Magnoliopsida</taxon>
        <taxon>eudicotyledons</taxon>
        <taxon>Gunneridae</taxon>
        <taxon>Pentapetalae</taxon>
        <taxon>rosids</taxon>
        <taxon>fabids</taxon>
        <taxon>Fagales</taxon>
        <taxon>Myricaceae</taxon>
        <taxon>Morella</taxon>
    </lineage>
</organism>
<keyword evidence="5 8" id="KW-0256">Endoplasmic reticulum</keyword>
<sequence length="755" mass="85816">MTRKRFRTISSSSQPPVPPSQEATASQEATPSQPPAHPSEQATMPSSDNDQSLNDNEIIETVYNPRASIGGYCQELVPQRFRREMEELQEQRQYQDVANNNHVSPFIDHLMQVGKRVLITMRQRQTNTTVPPPNQSKRQNPKLPTSDYRKPTTNSDVFSSSERVFALCLAFRLANALLVQTYFNPDEHWQALEVAHRIAFGYGHLTWEWNKGIRSFLHPMLFAVLYKVLALLGLDTPWFMQRAPRLLQSILSAVGDLYLYKLSDVLFGDCVAKWATVLTLVGLYHWPCMRVSSTQVPLVSRKWGLVLAALACAIRPTSAITWVYVGLLELFVTHEIVRFIFLEVAPIGVLVLGLTCLLDRWLYGSWVLVPLNFLKFNFLSSGGDYYGTHKWHWYFTQGFPVMLFSFLPFSIAGIMQSKQWKLFGLIAWVLGVYSVLGHKEFRFVMPVLPIALMFSGYAIAKLKTPDSPDTEKKRSLKIHIRVPSKMRYSILFLLLTNIPMALYMCLVHQRGTEDVMIYLSKEAHNDKVKSILFLMPCHATPYYSTLHCNLPMRFLDCSPGDQRELPDESDRFMMDPVSFVSEFSKNWSTPSHVVLFNAEERLLRDFLTSHSFKEVLDSHYAIYGIWLLNIGKVVVFLGLSTFDSVICQSELGVIEPQPDAALIVIWSGGRISLTSLPSGSKKLLSRGRGTRWLNNGSEVQRKLFRLFDEDVSLALCYLGKYTGLVSLVSLVFFSPSQKEGENATACNAICDHRES</sequence>
<evidence type="ECO:0000256" key="9">
    <source>
        <dbReference type="SAM" id="MobiDB-lite"/>
    </source>
</evidence>
<feature type="transmembrane region" description="Helical" evidence="8">
    <location>
        <begin position="443"/>
        <end position="464"/>
    </location>
</feature>
<evidence type="ECO:0000313" key="11">
    <source>
        <dbReference type="Proteomes" id="UP000516437"/>
    </source>
</evidence>
<name>A0A6A1UWV2_9ROSI</name>
<evidence type="ECO:0000256" key="5">
    <source>
        <dbReference type="ARBA" id="ARBA00022824"/>
    </source>
</evidence>
<feature type="transmembrane region" description="Helical" evidence="8">
    <location>
        <begin position="216"/>
        <end position="234"/>
    </location>
</feature>
<feature type="transmembrane region" description="Helical" evidence="8">
    <location>
        <begin position="420"/>
        <end position="437"/>
    </location>
</feature>
<keyword evidence="7 8" id="KW-0472">Membrane</keyword>
<dbReference type="Pfam" id="PF03901">
    <property type="entry name" value="Glyco_transf_22"/>
    <property type="match status" value="1"/>
</dbReference>
<keyword evidence="11" id="KW-1185">Reference proteome</keyword>
<reference evidence="10 11" key="1">
    <citation type="journal article" date="2019" name="Plant Biotechnol. J.">
        <title>The red bayberry genome and genetic basis of sex determination.</title>
        <authorList>
            <person name="Jia H.M."/>
            <person name="Jia H.J."/>
            <person name="Cai Q.L."/>
            <person name="Wang Y."/>
            <person name="Zhao H.B."/>
            <person name="Yang W.F."/>
            <person name="Wang G.Y."/>
            <person name="Li Y.H."/>
            <person name="Zhan D.L."/>
            <person name="Shen Y.T."/>
            <person name="Niu Q.F."/>
            <person name="Chang L."/>
            <person name="Qiu J."/>
            <person name="Zhao L."/>
            <person name="Xie H.B."/>
            <person name="Fu W.Y."/>
            <person name="Jin J."/>
            <person name="Li X.W."/>
            <person name="Jiao Y."/>
            <person name="Zhou C.C."/>
            <person name="Tu T."/>
            <person name="Chai C.Y."/>
            <person name="Gao J.L."/>
            <person name="Fan L.J."/>
            <person name="van de Weg E."/>
            <person name="Wang J.Y."/>
            <person name="Gao Z.S."/>
        </authorList>
    </citation>
    <scope>NUCLEOTIDE SEQUENCE [LARGE SCALE GENOMIC DNA]</scope>
    <source>
        <tissue evidence="10">Leaves</tissue>
    </source>
</reference>